<organism evidence="1">
    <name type="scientific">uncultured marine virus</name>
    <dbReference type="NCBI Taxonomy" id="186617"/>
    <lineage>
        <taxon>Viruses</taxon>
        <taxon>environmental samples</taxon>
    </lineage>
</organism>
<accession>A0A0F7L449</accession>
<proteinExistence type="predicted"/>
<reference evidence="1" key="1">
    <citation type="journal article" date="2015" name="Front. Microbiol.">
        <title>Combining genomic sequencing methods to explore viral diversity and reveal potential virus-host interactions.</title>
        <authorList>
            <person name="Chow C.E."/>
            <person name="Winget D.M."/>
            <person name="White R.A.III."/>
            <person name="Hallam S.J."/>
            <person name="Suttle C.A."/>
        </authorList>
    </citation>
    <scope>NUCLEOTIDE SEQUENCE</scope>
    <source>
        <strain evidence="1">Anoxic3_5</strain>
    </source>
</reference>
<protein>
    <submittedName>
        <fullName evidence="1">Uncharacterized protein</fullName>
    </submittedName>
</protein>
<reference evidence="1" key="2">
    <citation type="submission" date="2015-03" db="EMBL/GenBank/DDBJ databases">
        <authorList>
            <person name="Chow C.-E.T."/>
            <person name="Winget D.M."/>
            <person name="White R.A.III."/>
            <person name="Hallam S.J."/>
            <person name="Suttle C.A."/>
        </authorList>
    </citation>
    <scope>NUCLEOTIDE SEQUENCE</scope>
    <source>
        <strain evidence="1">Anoxic3_5</strain>
    </source>
</reference>
<name>A0A0F7L449_9VIRU</name>
<sequence>MKPTKEQLADLEWWDENTKPEDKYCLIGEFTGGCYFSNHINSGGGYTVLAKRPKAKWEPEPMQICEINFPLHSWTKIQFIGMNSDGYFVCECMNGELEKFKADDIEFRPLKTQREEFIDRAARASKHFGIHLADIMGELYDAGCRFELTEKDGE</sequence>
<dbReference type="EMBL" id="KR029580">
    <property type="protein sequence ID" value="AKH46278.1"/>
    <property type="molecule type" value="Genomic_DNA"/>
</dbReference>
<evidence type="ECO:0000313" key="1">
    <source>
        <dbReference type="EMBL" id="AKH46278.1"/>
    </source>
</evidence>